<accession>A0AA46VXN7</accession>
<organism evidence="2 3">
    <name type="scientific">Pseudomonas viridiflava</name>
    <name type="common">Phytomonas viridiflava</name>
    <dbReference type="NCBI Taxonomy" id="33069"/>
    <lineage>
        <taxon>Bacteria</taxon>
        <taxon>Pseudomonadati</taxon>
        <taxon>Pseudomonadota</taxon>
        <taxon>Gammaproteobacteria</taxon>
        <taxon>Pseudomonadales</taxon>
        <taxon>Pseudomonadaceae</taxon>
        <taxon>Pseudomonas</taxon>
    </lineage>
</organism>
<name>A0AA46VXN7_PSEVI</name>
<protein>
    <submittedName>
        <fullName evidence="2">Uncharacterized protein</fullName>
    </submittedName>
</protein>
<feature type="transmembrane region" description="Helical" evidence="1">
    <location>
        <begin position="26"/>
        <end position="49"/>
    </location>
</feature>
<evidence type="ECO:0000256" key="1">
    <source>
        <dbReference type="SAM" id="Phobius"/>
    </source>
</evidence>
<dbReference type="RefSeq" id="WP_029243631.1">
    <property type="nucleotide sequence ID" value="NZ_CP036495.1"/>
</dbReference>
<evidence type="ECO:0000313" key="2">
    <source>
        <dbReference type="EMBL" id="UZA68670.1"/>
    </source>
</evidence>
<keyword evidence="1" id="KW-0472">Membrane</keyword>
<gene>
    <name evidence="2" type="ORF">EZZ81_10720</name>
</gene>
<reference evidence="2" key="1">
    <citation type="submission" date="2019-02" db="EMBL/GenBank/DDBJ databases">
        <authorList>
            <person name="Lutz S."/>
            <person name="Schori C."/>
            <person name="Ahrens C.H."/>
            <person name="Gueguen E."/>
        </authorList>
    </citation>
    <scope>NUCLEOTIDE SEQUENCE</scope>
    <source>
        <strain evidence="2">Psy35</strain>
    </source>
</reference>
<dbReference type="Proteomes" id="UP001163644">
    <property type="component" value="Chromosome"/>
</dbReference>
<evidence type="ECO:0000313" key="3">
    <source>
        <dbReference type="Proteomes" id="UP001163644"/>
    </source>
</evidence>
<feature type="transmembrane region" description="Helical" evidence="1">
    <location>
        <begin position="69"/>
        <end position="88"/>
    </location>
</feature>
<sequence>MSKLNQAWALALAWASKRIRSPFSNFATKFVLFLGSGIVATPLLEHLIFNAVLNHFFGIDLGIEVPDTQAYIAGVVLIALSLTHNLLFNKLDHSYQVNIKNVETSIYKSLWDKLDAVLDDTARLSNLYSTYYSVQDDDLALKAEESIISCADHLRKNRPFYFSDDFYEKCISICNDSYVEARAFRACIQAKKEEELAIGRDASLSEKIEYYEKHYNYDKARKEAKKNLTVIKSQSEKVCADIRSHIGCI</sequence>
<dbReference type="AlphaFoldDB" id="A0AA46VXN7"/>
<keyword evidence="1" id="KW-0812">Transmembrane</keyword>
<keyword evidence="1" id="KW-1133">Transmembrane helix</keyword>
<proteinExistence type="predicted"/>
<dbReference type="EMBL" id="CP036495">
    <property type="protein sequence ID" value="UZA68670.1"/>
    <property type="molecule type" value="Genomic_DNA"/>
</dbReference>